<accession>A0A8I1LT20</accession>
<comment type="caution">
    <text evidence="2">The sequence shown here is derived from an EMBL/GenBank/DDBJ whole genome shotgun (WGS) entry which is preliminary data.</text>
</comment>
<dbReference type="Gene3D" id="1.10.443.10">
    <property type="entry name" value="Intergrase catalytic core"/>
    <property type="match status" value="1"/>
</dbReference>
<protein>
    <recommendedName>
        <fullName evidence="4">Integrase</fullName>
    </recommendedName>
</protein>
<dbReference type="InterPro" id="IPR011010">
    <property type="entry name" value="DNA_brk_join_enz"/>
</dbReference>
<evidence type="ECO:0000313" key="2">
    <source>
        <dbReference type="EMBL" id="MBM0632648.1"/>
    </source>
</evidence>
<evidence type="ECO:0008006" key="4">
    <source>
        <dbReference type="Google" id="ProtNLM"/>
    </source>
</evidence>
<dbReference type="GO" id="GO:0003677">
    <property type="term" value="F:DNA binding"/>
    <property type="evidence" value="ECO:0007669"/>
    <property type="project" value="InterPro"/>
</dbReference>
<dbReference type="EMBL" id="JAEHFQ010000002">
    <property type="protein sequence ID" value="MBM0632648.1"/>
    <property type="molecule type" value="Genomic_DNA"/>
</dbReference>
<dbReference type="InterPro" id="IPR013762">
    <property type="entry name" value="Integrase-like_cat_sf"/>
</dbReference>
<dbReference type="GO" id="GO:0006310">
    <property type="term" value="P:DNA recombination"/>
    <property type="evidence" value="ECO:0007669"/>
    <property type="project" value="UniProtKB-KW"/>
</dbReference>
<evidence type="ECO:0000313" key="3">
    <source>
        <dbReference type="Proteomes" id="UP000650605"/>
    </source>
</evidence>
<organism evidence="2 3">
    <name type="scientific">Paenibacillus polymyxa</name>
    <name type="common">Bacillus polymyxa</name>
    <dbReference type="NCBI Taxonomy" id="1406"/>
    <lineage>
        <taxon>Bacteria</taxon>
        <taxon>Bacillati</taxon>
        <taxon>Bacillota</taxon>
        <taxon>Bacilli</taxon>
        <taxon>Bacillales</taxon>
        <taxon>Paenibacillaceae</taxon>
        <taxon>Paenibacillus</taxon>
    </lineage>
</organism>
<evidence type="ECO:0000256" key="1">
    <source>
        <dbReference type="ARBA" id="ARBA00023172"/>
    </source>
</evidence>
<dbReference type="Proteomes" id="UP000650605">
    <property type="component" value="Unassembled WGS sequence"/>
</dbReference>
<dbReference type="SUPFAM" id="SSF56349">
    <property type="entry name" value="DNA breaking-rejoining enzymes"/>
    <property type="match status" value="1"/>
</dbReference>
<reference evidence="2" key="1">
    <citation type="submission" date="2020-12" db="EMBL/GenBank/DDBJ databases">
        <title>Paenibacillus polymyxa LMG 27872: a double-edged sword.</title>
        <authorList>
            <person name="Langendries S."/>
            <person name="Garcia Mendez S."/>
            <person name="Beirinckx S."/>
            <person name="Viaene T."/>
            <person name="Baeyen S."/>
            <person name="Goeminne G."/>
            <person name="Willems A."/>
            <person name="Debode J."/>
            <person name="Goormachtig S."/>
        </authorList>
    </citation>
    <scope>NUCLEOTIDE SEQUENCE</scope>
    <source>
        <strain evidence="2">LMG 27872</strain>
    </source>
</reference>
<sequence length="562" mass="66050">MNVHGYIKEEYVTDLGYEKFVNSFENITFKLEDLQIYIDKFIEIRSSGRIINTNFKDDEWILNAQKNESKSLIRFNTKLSTEMKLLLKCFTILGIIEGHVNAYTQLRIKYLNECLLQCFGYQAESEKNVIAFESWLLSKTKPLLSKLGPILNQFLNFYNPILKKELLEISNQICIFVDGVRTLPNFKDTLIFDHIITDFQKTWTDYEKLIFFPIILWWRVTLVIPMRVIEFCSLANDCITVDSSNRFLLKIPRKKVRAKKQNEINIADVLEINEDLFNLILEYKETTQDFNKTPYLLSYDAYCESLRVKKSNGRQLRKNNIDMFGTQQLSSLLVYFYEEIVEKKYNFTLEKIKLLDTRHYAFCNMMLQGFNMLTIARIGGHKTLNAQMHYFSHLENLSQSSIQFLAEQHNKFSSLPDQSSLRSEEKIIKAKSLLKRYTEDEIKNFFSMEFGYCTFNPEKCPVGDCRHCSHLYIPADQFNSQLIYWLNDESIRLTNLIKEQLELMKSITCNMTYNFGTFESDPIAQSELSFLAANSKKLREQKAQNDAKLNLIFREGALHDEE</sequence>
<dbReference type="RefSeq" id="WP_165150234.1">
    <property type="nucleotide sequence ID" value="NZ_JAEHFQ010000002.1"/>
</dbReference>
<keyword evidence="1" id="KW-0233">DNA recombination</keyword>
<gene>
    <name evidence="2" type="ORF">JDW19_05840</name>
</gene>
<name>A0A8I1LT20_PAEPO</name>
<proteinExistence type="predicted"/>
<dbReference type="AlphaFoldDB" id="A0A8I1LT20"/>
<dbReference type="GO" id="GO:0015074">
    <property type="term" value="P:DNA integration"/>
    <property type="evidence" value="ECO:0007669"/>
    <property type="project" value="InterPro"/>
</dbReference>